<dbReference type="Proteomes" id="UP000298663">
    <property type="component" value="Unassembled WGS sequence"/>
</dbReference>
<reference evidence="1 2" key="2">
    <citation type="journal article" date="2019" name="G3 (Bethesda)">
        <title>Hybrid Assembly of the Genome of the Entomopathogenic Nematode Steinernema carpocapsae Identifies the X-Chromosome.</title>
        <authorList>
            <person name="Serra L."/>
            <person name="Macchietto M."/>
            <person name="Macias-Munoz A."/>
            <person name="McGill C.J."/>
            <person name="Rodriguez I.M."/>
            <person name="Rodriguez B."/>
            <person name="Murad R."/>
            <person name="Mortazavi A."/>
        </authorList>
    </citation>
    <scope>NUCLEOTIDE SEQUENCE [LARGE SCALE GENOMIC DNA]</scope>
    <source>
        <strain evidence="1 2">ALL</strain>
    </source>
</reference>
<reference evidence="1 2" key="1">
    <citation type="journal article" date="2015" name="Genome Biol.">
        <title>Comparative genomics of Steinernema reveals deeply conserved gene regulatory networks.</title>
        <authorList>
            <person name="Dillman A.R."/>
            <person name="Macchietto M."/>
            <person name="Porter C.F."/>
            <person name="Rogers A."/>
            <person name="Williams B."/>
            <person name="Antoshechkin I."/>
            <person name="Lee M.M."/>
            <person name="Goodwin Z."/>
            <person name="Lu X."/>
            <person name="Lewis E.E."/>
            <person name="Goodrich-Blair H."/>
            <person name="Stock S.P."/>
            <person name="Adams B.J."/>
            <person name="Sternberg P.W."/>
            <person name="Mortazavi A."/>
        </authorList>
    </citation>
    <scope>NUCLEOTIDE SEQUENCE [LARGE SCALE GENOMIC DNA]</scope>
    <source>
        <strain evidence="1 2">ALL</strain>
    </source>
</reference>
<proteinExistence type="predicted"/>
<gene>
    <name evidence="1" type="ORF">L596_016059</name>
</gene>
<evidence type="ECO:0000313" key="2">
    <source>
        <dbReference type="Proteomes" id="UP000298663"/>
    </source>
</evidence>
<organism evidence="1 2">
    <name type="scientific">Steinernema carpocapsae</name>
    <name type="common">Entomopathogenic nematode</name>
    <dbReference type="NCBI Taxonomy" id="34508"/>
    <lineage>
        <taxon>Eukaryota</taxon>
        <taxon>Metazoa</taxon>
        <taxon>Ecdysozoa</taxon>
        <taxon>Nematoda</taxon>
        <taxon>Chromadorea</taxon>
        <taxon>Rhabditida</taxon>
        <taxon>Tylenchina</taxon>
        <taxon>Panagrolaimomorpha</taxon>
        <taxon>Strongyloidoidea</taxon>
        <taxon>Steinernematidae</taxon>
        <taxon>Steinernema</taxon>
    </lineage>
</organism>
<evidence type="ECO:0000313" key="1">
    <source>
        <dbReference type="EMBL" id="TKR82318.1"/>
    </source>
</evidence>
<name>A0A4U5NGZ4_STECR</name>
<sequence>MATGDALTERQIETCVSRLAETRLAACPPTQTATASSPTSSSSQSFGADIRFCGFRRNSGAVMAISAKMSIRFVLLHPVATANEAGPTTFQAKFKDDGSGYCVQEQAQ</sequence>
<protein>
    <submittedName>
        <fullName evidence="1">Uncharacterized protein</fullName>
    </submittedName>
</protein>
<keyword evidence="2" id="KW-1185">Reference proteome</keyword>
<accession>A0A4U5NGZ4</accession>
<comment type="caution">
    <text evidence="1">The sequence shown here is derived from an EMBL/GenBank/DDBJ whole genome shotgun (WGS) entry which is preliminary data.</text>
</comment>
<dbReference type="AlphaFoldDB" id="A0A4U5NGZ4"/>
<dbReference type="EMBL" id="AZBU02000004">
    <property type="protein sequence ID" value="TKR82318.1"/>
    <property type="molecule type" value="Genomic_DNA"/>
</dbReference>